<keyword evidence="1" id="KW-0472">Membrane</keyword>
<proteinExistence type="predicted"/>
<organism evidence="2 3">
    <name type="scientific">Methanolapillus millepedarum</name>
    <dbReference type="NCBI Taxonomy" id="3028296"/>
    <lineage>
        <taxon>Archaea</taxon>
        <taxon>Methanobacteriati</taxon>
        <taxon>Methanobacteriota</taxon>
        <taxon>Stenosarchaea group</taxon>
        <taxon>Methanomicrobia</taxon>
        <taxon>Methanosarcinales</taxon>
        <taxon>Methanosarcinaceae</taxon>
        <taxon>Methanolapillus</taxon>
    </lineage>
</organism>
<dbReference type="GeneID" id="89230567"/>
<gene>
    <name evidence="2" type="ORF">MsAc7_14700</name>
</gene>
<accession>A0AA96V5G9</accession>
<keyword evidence="1" id="KW-1133">Transmembrane helix</keyword>
<dbReference type="AlphaFoldDB" id="A0AA96V5G9"/>
<dbReference type="EMBL" id="CP131060">
    <property type="protein sequence ID" value="WNY25905.1"/>
    <property type="molecule type" value="Genomic_DNA"/>
</dbReference>
<protein>
    <submittedName>
        <fullName evidence="2">Uncharacterized protein</fullName>
    </submittedName>
</protein>
<evidence type="ECO:0000256" key="1">
    <source>
        <dbReference type="SAM" id="Phobius"/>
    </source>
</evidence>
<evidence type="ECO:0000313" key="2">
    <source>
        <dbReference type="EMBL" id="WNY25905.1"/>
    </source>
</evidence>
<dbReference type="Proteomes" id="UP001303587">
    <property type="component" value="Chromosome"/>
</dbReference>
<feature type="transmembrane region" description="Helical" evidence="1">
    <location>
        <begin position="32"/>
        <end position="55"/>
    </location>
</feature>
<feature type="transmembrane region" description="Helical" evidence="1">
    <location>
        <begin position="76"/>
        <end position="98"/>
    </location>
</feature>
<keyword evidence="1" id="KW-0812">Transmembrane</keyword>
<dbReference type="RefSeq" id="WP_338102251.1">
    <property type="nucleotide sequence ID" value="NZ_CP131060.1"/>
</dbReference>
<keyword evidence="3" id="KW-1185">Reference proteome</keyword>
<reference evidence="2 3" key="1">
    <citation type="submission" date="2023-07" db="EMBL/GenBank/DDBJ databases">
        <title>Closed genoem sequence of Methanosarcinaceae archaeon Ac7.</title>
        <authorList>
            <person name="Poehlein A."/>
            <person name="Protasov E."/>
            <person name="Platt K."/>
            <person name="Reeh H."/>
            <person name="Daniel R."/>
            <person name="Brune A."/>
        </authorList>
    </citation>
    <scope>NUCLEOTIDE SEQUENCE [LARGE SCALE GENOMIC DNA]</scope>
    <source>
        <strain evidence="2 3">Ac7</strain>
    </source>
</reference>
<feature type="transmembrane region" description="Helical" evidence="1">
    <location>
        <begin position="118"/>
        <end position="140"/>
    </location>
</feature>
<sequence length="149" mass="16950">MNHNELVIIVGWIFTIIGFAGTLLSLKFGLFGLAYMLLTLPLLLVGFLFWCWAAHSKKKEQAIECFKSKSIFNFKVLWKTVFGIICFLIVVWIAILALNEFGYSYDTNSNGLEPVGSYLLGYALIQTPFIIIFTIFALYLKKLSKKIYG</sequence>
<name>A0AA96V5G9_9EURY</name>
<evidence type="ECO:0000313" key="3">
    <source>
        <dbReference type="Proteomes" id="UP001303587"/>
    </source>
</evidence>
<feature type="transmembrane region" description="Helical" evidence="1">
    <location>
        <begin position="7"/>
        <end position="26"/>
    </location>
</feature>